<proteinExistence type="predicted"/>
<reference evidence="2 3" key="1">
    <citation type="submission" date="2020-01" db="EMBL/GenBank/DDBJ databases">
        <title>Insect and environment-associated Actinomycetes.</title>
        <authorList>
            <person name="Currrie C."/>
            <person name="Chevrette M."/>
            <person name="Carlson C."/>
            <person name="Stubbendieck R."/>
            <person name="Wendt-Pienkowski E."/>
        </authorList>
    </citation>
    <scope>NUCLEOTIDE SEQUENCE [LARGE SCALE GENOMIC DNA]</scope>
    <source>
        <strain evidence="2 3">SID7590</strain>
    </source>
</reference>
<evidence type="ECO:0000313" key="3">
    <source>
        <dbReference type="Proteomes" id="UP000469670"/>
    </source>
</evidence>
<evidence type="ECO:0000256" key="1">
    <source>
        <dbReference type="SAM" id="MobiDB-lite"/>
    </source>
</evidence>
<dbReference type="Proteomes" id="UP000469670">
    <property type="component" value="Unassembled WGS sequence"/>
</dbReference>
<protein>
    <submittedName>
        <fullName evidence="2">Uncharacterized protein</fullName>
    </submittedName>
</protein>
<accession>A0A7K3RTG0</accession>
<comment type="caution">
    <text evidence="2">The sequence shown here is derived from an EMBL/GenBank/DDBJ whole genome shotgun (WGS) entry which is preliminary data.</text>
</comment>
<evidence type="ECO:0000313" key="2">
    <source>
        <dbReference type="EMBL" id="NEC18459.1"/>
    </source>
</evidence>
<feature type="region of interest" description="Disordered" evidence="1">
    <location>
        <begin position="18"/>
        <end position="49"/>
    </location>
</feature>
<dbReference type="EMBL" id="JAAGMP010000455">
    <property type="protein sequence ID" value="NEC18459.1"/>
    <property type="molecule type" value="Genomic_DNA"/>
</dbReference>
<name>A0A7K3RTG0_9ACTN</name>
<organism evidence="2 3">
    <name type="scientific">Streptomyces parvus</name>
    <dbReference type="NCBI Taxonomy" id="66428"/>
    <lineage>
        <taxon>Bacteria</taxon>
        <taxon>Bacillati</taxon>
        <taxon>Actinomycetota</taxon>
        <taxon>Actinomycetes</taxon>
        <taxon>Kitasatosporales</taxon>
        <taxon>Streptomycetaceae</taxon>
        <taxon>Streptomyces</taxon>
    </lineage>
</organism>
<dbReference type="AlphaFoldDB" id="A0A7K3RTG0"/>
<gene>
    <name evidence="2" type="ORF">G3I50_09345</name>
</gene>
<sequence length="49" mass="5139">MDQMVADVLLMHHGQLLSSSPLHGLPEPGRAPGVGLSAPRSPARFRHGG</sequence>